<dbReference type="InterPro" id="IPR007110">
    <property type="entry name" value="Ig-like_dom"/>
</dbReference>
<reference evidence="2 3" key="1">
    <citation type="submission" date="2024-05" db="EMBL/GenBank/DDBJ databases">
        <authorList>
            <person name="Wallberg A."/>
        </authorList>
    </citation>
    <scope>NUCLEOTIDE SEQUENCE [LARGE SCALE GENOMIC DNA]</scope>
</reference>
<gene>
    <name evidence="2" type="ORF">MNOR_LOCUS20189</name>
</gene>
<dbReference type="InterPro" id="IPR013783">
    <property type="entry name" value="Ig-like_fold"/>
</dbReference>
<dbReference type="PROSITE" id="PS50835">
    <property type="entry name" value="IG_LIKE"/>
    <property type="match status" value="1"/>
</dbReference>
<dbReference type="AlphaFoldDB" id="A0AAV2R5N1"/>
<comment type="caution">
    <text evidence="2">The sequence shown here is derived from an EMBL/GenBank/DDBJ whole genome shotgun (WGS) entry which is preliminary data.</text>
</comment>
<proteinExistence type="predicted"/>
<sequence length="252" mass="27892">GLAEGVRITSLSVPSVALEGDEVRLRCDYEESTEGGSRLYSLKWYKDGQEFYRYVPGAAADLLAQENPCDIFTEHGVYGVNLACYMSNTREVVLTGITRATSGDYKCEVIGDYPDFRKEDRTANLQVFGEHLVTPHVTGIQESYHAMELVALNCSSGNTQYTPEIHWTINGRPIHKGVGTDSYQQVLEHSSGPSGSSSVSELTFLAHNDLFRGGIIAVICEARLGQHHRQAGPYTLRTAEALWPQEYYYNAG</sequence>
<dbReference type="EMBL" id="CAXKWB010015423">
    <property type="protein sequence ID" value="CAL4113766.1"/>
    <property type="molecule type" value="Genomic_DNA"/>
</dbReference>
<evidence type="ECO:0000313" key="2">
    <source>
        <dbReference type="EMBL" id="CAL4113766.1"/>
    </source>
</evidence>
<dbReference type="SUPFAM" id="SSF48726">
    <property type="entry name" value="Immunoglobulin"/>
    <property type="match status" value="1"/>
</dbReference>
<dbReference type="Gene3D" id="2.60.40.10">
    <property type="entry name" value="Immunoglobulins"/>
    <property type="match status" value="1"/>
</dbReference>
<dbReference type="InterPro" id="IPR003599">
    <property type="entry name" value="Ig_sub"/>
</dbReference>
<dbReference type="InterPro" id="IPR036179">
    <property type="entry name" value="Ig-like_dom_sf"/>
</dbReference>
<feature type="domain" description="Ig-like" evidence="1">
    <location>
        <begin position="6"/>
        <end position="109"/>
    </location>
</feature>
<protein>
    <recommendedName>
        <fullName evidence="1">Ig-like domain-containing protein</fullName>
    </recommendedName>
</protein>
<dbReference type="SMART" id="SM00409">
    <property type="entry name" value="IG"/>
    <property type="match status" value="1"/>
</dbReference>
<name>A0AAV2R5N1_MEGNR</name>
<feature type="non-terminal residue" evidence="2">
    <location>
        <position position="1"/>
    </location>
</feature>
<organism evidence="2 3">
    <name type="scientific">Meganyctiphanes norvegica</name>
    <name type="common">Northern krill</name>
    <name type="synonym">Thysanopoda norvegica</name>
    <dbReference type="NCBI Taxonomy" id="48144"/>
    <lineage>
        <taxon>Eukaryota</taxon>
        <taxon>Metazoa</taxon>
        <taxon>Ecdysozoa</taxon>
        <taxon>Arthropoda</taxon>
        <taxon>Crustacea</taxon>
        <taxon>Multicrustacea</taxon>
        <taxon>Malacostraca</taxon>
        <taxon>Eumalacostraca</taxon>
        <taxon>Eucarida</taxon>
        <taxon>Euphausiacea</taxon>
        <taxon>Euphausiidae</taxon>
        <taxon>Meganyctiphanes</taxon>
    </lineage>
</organism>
<feature type="non-terminal residue" evidence="2">
    <location>
        <position position="252"/>
    </location>
</feature>
<dbReference type="Proteomes" id="UP001497623">
    <property type="component" value="Unassembled WGS sequence"/>
</dbReference>
<evidence type="ECO:0000313" key="3">
    <source>
        <dbReference type="Proteomes" id="UP001497623"/>
    </source>
</evidence>
<accession>A0AAV2R5N1</accession>
<dbReference type="PANTHER" id="PTHR21261">
    <property type="entry name" value="BEAT PROTEIN"/>
    <property type="match status" value="1"/>
</dbReference>
<dbReference type="PANTHER" id="PTHR21261:SF15">
    <property type="entry name" value="BEATEN PATH IIIA, ISOFORM D-RELATED"/>
    <property type="match status" value="1"/>
</dbReference>
<keyword evidence="3" id="KW-1185">Reference proteome</keyword>
<evidence type="ECO:0000259" key="1">
    <source>
        <dbReference type="PROSITE" id="PS50835"/>
    </source>
</evidence>